<proteinExistence type="predicted"/>
<dbReference type="AlphaFoldDB" id="A0A9Q1K7Y8"/>
<keyword evidence="2" id="KW-1185">Reference proteome</keyword>
<name>A0A9Q1K7Y8_9CARY</name>
<protein>
    <submittedName>
        <fullName evidence="1">Uncharacterized protein</fullName>
    </submittedName>
</protein>
<organism evidence="1 2">
    <name type="scientific">Carnegiea gigantea</name>
    <dbReference type="NCBI Taxonomy" id="171969"/>
    <lineage>
        <taxon>Eukaryota</taxon>
        <taxon>Viridiplantae</taxon>
        <taxon>Streptophyta</taxon>
        <taxon>Embryophyta</taxon>
        <taxon>Tracheophyta</taxon>
        <taxon>Spermatophyta</taxon>
        <taxon>Magnoliopsida</taxon>
        <taxon>eudicotyledons</taxon>
        <taxon>Gunneridae</taxon>
        <taxon>Pentapetalae</taxon>
        <taxon>Caryophyllales</taxon>
        <taxon>Cactineae</taxon>
        <taxon>Cactaceae</taxon>
        <taxon>Cactoideae</taxon>
        <taxon>Echinocereeae</taxon>
        <taxon>Carnegiea</taxon>
    </lineage>
</organism>
<evidence type="ECO:0000313" key="2">
    <source>
        <dbReference type="Proteomes" id="UP001153076"/>
    </source>
</evidence>
<dbReference type="Proteomes" id="UP001153076">
    <property type="component" value="Unassembled WGS sequence"/>
</dbReference>
<reference evidence="1" key="1">
    <citation type="submission" date="2022-04" db="EMBL/GenBank/DDBJ databases">
        <title>Carnegiea gigantea Genome sequencing and assembly v2.</title>
        <authorList>
            <person name="Copetti D."/>
            <person name="Sanderson M.J."/>
            <person name="Burquez A."/>
            <person name="Wojciechowski M.F."/>
        </authorList>
    </citation>
    <scope>NUCLEOTIDE SEQUENCE</scope>
    <source>
        <strain evidence="1">SGP5-SGP5p</strain>
        <tissue evidence="1">Aerial part</tissue>
    </source>
</reference>
<gene>
    <name evidence="1" type="ORF">Cgig2_015279</name>
</gene>
<evidence type="ECO:0000313" key="1">
    <source>
        <dbReference type="EMBL" id="KAJ8438352.1"/>
    </source>
</evidence>
<sequence length="191" mass="22310">MGSHQFWGKSRSDDNAMVRAYTSNGCTWWWCRRQWGGELVAYVLLHVLEDSGDGKVTYKGGSRKCTLRERRRACWPGRMVKETVAGDLPEQNIWYNLKYNRKMLMPVEGDMDARIRLKGNDDYDIYIWVAMRVQGGVYRRLLQHKLGKKMNNNRQEIDKQKNGVGKSIEKKLFDMFKKMGCIAVVESTTSW</sequence>
<accession>A0A9Q1K7Y8</accession>
<comment type="caution">
    <text evidence="1">The sequence shown here is derived from an EMBL/GenBank/DDBJ whole genome shotgun (WGS) entry which is preliminary data.</text>
</comment>
<dbReference type="EMBL" id="JAKOGI010000257">
    <property type="protein sequence ID" value="KAJ8438352.1"/>
    <property type="molecule type" value="Genomic_DNA"/>
</dbReference>